<organism evidence="1 2">
    <name type="scientific">Gigaspora margarita</name>
    <dbReference type="NCBI Taxonomy" id="4874"/>
    <lineage>
        <taxon>Eukaryota</taxon>
        <taxon>Fungi</taxon>
        <taxon>Fungi incertae sedis</taxon>
        <taxon>Mucoromycota</taxon>
        <taxon>Glomeromycotina</taxon>
        <taxon>Glomeromycetes</taxon>
        <taxon>Diversisporales</taxon>
        <taxon>Gigasporaceae</taxon>
        <taxon>Gigaspora</taxon>
    </lineage>
</organism>
<dbReference type="InterPro" id="IPR024755">
    <property type="entry name" value="cpYpsA"/>
</dbReference>
<protein>
    <submittedName>
        <fullName evidence="1">9041_t:CDS:1</fullName>
    </submittedName>
</protein>
<evidence type="ECO:0000313" key="1">
    <source>
        <dbReference type="EMBL" id="CAG8665438.1"/>
    </source>
</evidence>
<gene>
    <name evidence="1" type="ORF">GMARGA_LOCUS10120</name>
</gene>
<dbReference type="Proteomes" id="UP000789901">
    <property type="component" value="Unassembled WGS sequence"/>
</dbReference>
<name>A0ABN7UT93_GIGMA</name>
<dbReference type="Gene3D" id="3.40.50.450">
    <property type="match status" value="1"/>
</dbReference>
<sequence length="154" mass="17908">MFFDLIFRVGSQTGIEQTFQDEFFEFSKDKKKQLINNQEFIVYITNTIHFVLTSFCPKGKKCEDGTIDNKYPMVELDIEDYSYRTNKNIEFSDGVLIIQGDSTNDYSTQYTINRAEKLKKKLKIVNVFTSNLDEVVKWIVNNNIRSLNISGASK</sequence>
<dbReference type="EMBL" id="CAJVQB010005590">
    <property type="protein sequence ID" value="CAG8665438.1"/>
    <property type="molecule type" value="Genomic_DNA"/>
</dbReference>
<reference evidence="1 2" key="1">
    <citation type="submission" date="2021-06" db="EMBL/GenBank/DDBJ databases">
        <authorList>
            <person name="Kallberg Y."/>
            <person name="Tangrot J."/>
            <person name="Rosling A."/>
        </authorList>
    </citation>
    <scope>NUCLEOTIDE SEQUENCE [LARGE SCALE GENOMIC DNA]</scope>
    <source>
        <strain evidence="1 2">120-4 pot B 10/14</strain>
    </source>
</reference>
<proteinExistence type="predicted"/>
<feature type="non-terminal residue" evidence="1">
    <location>
        <position position="154"/>
    </location>
</feature>
<comment type="caution">
    <text evidence="1">The sequence shown here is derived from an EMBL/GenBank/DDBJ whole genome shotgun (WGS) entry which is preliminary data.</text>
</comment>
<keyword evidence="2" id="KW-1185">Reference proteome</keyword>
<accession>A0ABN7UT93</accession>
<evidence type="ECO:0000313" key="2">
    <source>
        <dbReference type="Proteomes" id="UP000789901"/>
    </source>
</evidence>
<dbReference type="Pfam" id="PF12694">
    <property type="entry name" value="cpYpsA"/>
    <property type="match status" value="1"/>
</dbReference>